<sequence>MNWLKIFKDFEIVTEWERYKNPDKPRLKLNKYRLIKINFTLYLE</sequence>
<reference evidence="1" key="1">
    <citation type="submission" date="2021-06" db="EMBL/GenBank/DDBJ databases">
        <authorList>
            <person name="Kallberg Y."/>
            <person name="Tangrot J."/>
            <person name="Rosling A."/>
        </authorList>
    </citation>
    <scope>NUCLEOTIDE SEQUENCE</scope>
    <source>
        <strain evidence="1">IN212</strain>
    </source>
</reference>
<feature type="non-terminal residue" evidence="1">
    <location>
        <position position="44"/>
    </location>
</feature>
<name>A0A9N8ZBW8_9GLOM</name>
<protein>
    <submittedName>
        <fullName evidence="1">9521_t:CDS:1</fullName>
    </submittedName>
</protein>
<keyword evidence="2" id="KW-1185">Reference proteome</keyword>
<dbReference type="EMBL" id="CAJVPZ010001050">
    <property type="protein sequence ID" value="CAG8483100.1"/>
    <property type="molecule type" value="Genomic_DNA"/>
</dbReference>
<gene>
    <name evidence="1" type="ORF">RFULGI_LOCUS1630</name>
</gene>
<dbReference type="Proteomes" id="UP000789396">
    <property type="component" value="Unassembled WGS sequence"/>
</dbReference>
<evidence type="ECO:0000313" key="2">
    <source>
        <dbReference type="Proteomes" id="UP000789396"/>
    </source>
</evidence>
<organism evidence="1 2">
    <name type="scientific">Racocetra fulgida</name>
    <dbReference type="NCBI Taxonomy" id="60492"/>
    <lineage>
        <taxon>Eukaryota</taxon>
        <taxon>Fungi</taxon>
        <taxon>Fungi incertae sedis</taxon>
        <taxon>Mucoromycota</taxon>
        <taxon>Glomeromycotina</taxon>
        <taxon>Glomeromycetes</taxon>
        <taxon>Diversisporales</taxon>
        <taxon>Gigasporaceae</taxon>
        <taxon>Racocetra</taxon>
    </lineage>
</organism>
<accession>A0A9N8ZBW8</accession>
<dbReference type="OrthoDB" id="2382705at2759"/>
<dbReference type="AlphaFoldDB" id="A0A9N8ZBW8"/>
<comment type="caution">
    <text evidence="1">The sequence shown here is derived from an EMBL/GenBank/DDBJ whole genome shotgun (WGS) entry which is preliminary data.</text>
</comment>
<proteinExistence type="predicted"/>
<evidence type="ECO:0000313" key="1">
    <source>
        <dbReference type="EMBL" id="CAG8483100.1"/>
    </source>
</evidence>